<dbReference type="RefSeq" id="WP_011469342.1">
    <property type="nucleotide sequence ID" value="NC_007912.1"/>
</dbReference>
<keyword evidence="3" id="KW-1185">Reference proteome</keyword>
<protein>
    <submittedName>
        <fullName evidence="2">TPR repeat</fullName>
    </submittedName>
</protein>
<feature type="signal peptide" evidence="1">
    <location>
        <begin position="1"/>
        <end position="27"/>
    </location>
</feature>
<evidence type="ECO:0000256" key="1">
    <source>
        <dbReference type="SAM" id="SignalP"/>
    </source>
</evidence>
<dbReference type="PANTHER" id="PTHR45588">
    <property type="entry name" value="TPR DOMAIN-CONTAINING PROTEIN"/>
    <property type="match status" value="1"/>
</dbReference>
<proteinExistence type="predicted"/>
<dbReference type="OrthoDB" id="9778494at2"/>
<evidence type="ECO:0000313" key="3">
    <source>
        <dbReference type="Proteomes" id="UP000001947"/>
    </source>
</evidence>
<dbReference type="AlphaFoldDB" id="Q21GQ3"/>
<dbReference type="Proteomes" id="UP000001947">
    <property type="component" value="Chromosome"/>
</dbReference>
<accession>Q21GQ3</accession>
<dbReference type="STRING" id="203122.Sde_2869"/>
<reference evidence="2 3" key="1">
    <citation type="journal article" date="2008" name="PLoS Genet.">
        <title>Complete genome sequence of the complex carbohydrate-degrading marine bacterium, Saccharophagus degradans strain 2-40 T.</title>
        <authorList>
            <person name="Weiner R.M."/>
            <person name="Taylor L.E.II."/>
            <person name="Henrissat B."/>
            <person name="Hauser L."/>
            <person name="Land M."/>
            <person name="Coutinho P.M."/>
            <person name="Rancurel C."/>
            <person name="Saunders E.H."/>
            <person name="Longmire A.G."/>
            <person name="Zhang H."/>
            <person name="Bayer E.A."/>
            <person name="Gilbert H.J."/>
            <person name="Larimer F."/>
            <person name="Zhulin I.B."/>
            <person name="Ekborg N.A."/>
            <person name="Lamed R."/>
            <person name="Richardson P.M."/>
            <person name="Borovok I."/>
            <person name="Hutcheson S."/>
        </authorList>
    </citation>
    <scope>NUCLEOTIDE SEQUENCE [LARGE SCALE GENOMIC DNA]</scope>
    <source>
        <strain evidence="3">2-40 / ATCC 43961 / DSM 17024</strain>
    </source>
</reference>
<dbReference type="EMBL" id="CP000282">
    <property type="protein sequence ID" value="ABD82126.1"/>
    <property type="molecule type" value="Genomic_DNA"/>
</dbReference>
<dbReference type="PANTHER" id="PTHR45588:SF1">
    <property type="entry name" value="WW DOMAIN-CONTAINING PROTEIN"/>
    <property type="match status" value="1"/>
</dbReference>
<sequence>MSRIKLIKRVRALFASFLICAVAYVTNAEHPMNEGPKGGHNVFEGQIAPMLKGMGEHDFEISSKSRMAKIFFNQAIALTYGFNHLEAARSYKQVALLDENSAMAYWGQALVLGPNINGAMEPDSVKPAADAIAKAKTLKAHATVKERDLIDALAARYSNDQTMADRAELDMAYAAAMRALANKYPKDAHIKALLAEALMVIHAWDYWHADGKPKEWTPEIITVLETGLARHPRHAGLIHYYIHATEASKTPQRAEDYADTLRDLVPGAGHLVHMPSHIYMRVGRYQDGVIANEKAMQVDDDYITQCGAQGVYPVAYVPHNRHFLWAMATMQGSSAKAINAAEHMAQHIDTALMREPGLGTLQHYWVTPLYAYSRFGKWDKIFATKKPDLALKYPLGVWHYARGIAFVAANKLDRARLELSMVKTLATDSDLKNITVWEINDAQSVLSIAALVLEGELEGKAKNYEASIALFEKAIALETSLNYNEPSDWHYPARQSLGAVLLDAKQYSAAEQVYLADLAVFPKNGWSLYGLQQALLGQGKKQKAKAIGKQFEQSWQWADIALNASRIL</sequence>
<gene>
    <name evidence="2" type="ordered locus">Sde_2869</name>
</gene>
<keyword evidence="1" id="KW-0732">Signal</keyword>
<dbReference type="SMART" id="SM00028">
    <property type="entry name" value="TPR"/>
    <property type="match status" value="3"/>
</dbReference>
<dbReference type="GeneID" id="98614516"/>
<dbReference type="KEGG" id="sde:Sde_2869"/>
<organism evidence="2 3">
    <name type="scientific">Saccharophagus degradans (strain 2-40 / ATCC 43961 / DSM 17024)</name>
    <dbReference type="NCBI Taxonomy" id="203122"/>
    <lineage>
        <taxon>Bacteria</taxon>
        <taxon>Pseudomonadati</taxon>
        <taxon>Pseudomonadota</taxon>
        <taxon>Gammaproteobacteria</taxon>
        <taxon>Cellvibrionales</taxon>
        <taxon>Cellvibrionaceae</taxon>
        <taxon>Saccharophagus</taxon>
    </lineage>
</organism>
<dbReference type="InterPro" id="IPR019734">
    <property type="entry name" value="TPR_rpt"/>
</dbReference>
<dbReference type="Gene3D" id="1.25.40.10">
    <property type="entry name" value="Tetratricopeptide repeat domain"/>
    <property type="match status" value="2"/>
</dbReference>
<dbReference type="eggNOG" id="COG0457">
    <property type="taxonomic scope" value="Bacteria"/>
</dbReference>
<name>Q21GQ3_SACD2</name>
<dbReference type="InterPro" id="IPR011990">
    <property type="entry name" value="TPR-like_helical_dom_sf"/>
</dbReference>
<evidence type="ECO:0000313" key="2">
    <source>
        <dbReference type="EMBL" id="ABD82126.1"/>
    </source>
</evidence>
<dbReference type="SUPFAM" id="SSF48452">
    <property type="entry name" value="TPR-like"/>
    <property type="match status" value="2"/>
</dbReference>
<feature type="chain" id="PRO_5004199897" evidence="1">
    <location>
        <begin position="28"/>
        <end position="568"/>
    </location>
</feature>
<dbReference type="HOGENOM" id="CLU_011527_1_0_6"/>